<dbReference type="GO" id="GO:0006750">
    <property type="term" value="P:glutathione biosynthetic process"/>
    <property type="evidence" value="ECO:0007669"/>
    <property type="project" value="UniProtKB-UniRule"/>
</dbReference>
<dbReference type="InterPro" id="IPR004308">
    <property type="entry name" value="GCS"/>
</dbReference>
<dbReference type="GO" id="GO:0004357">
    <property type="term" value="F:glutamate-cysteine ligase activity"/>
    <property type="evidence" value="ECO:0007669"/>
    <property type="project" value="UniProtKB-UniRule"/>
</dbReference>
<evidence type="ECO:0000256" key="13">
    <source>
        <dbReference type="SAM" id="Phobius"/>
    </source>
</evidence>
<evidence type="ECO:0000256" key="2">
    <source>
        <dbReference type="ARBA" id="ARBA00008100"/>
    </source>
</evidence>
<keyword evidence="7 10" id="KW-0067">ATP-binding</keyword>
<protein>
    <recommendedName>
        <fullName evidence="3 10">Glutamate--cysteine ligase</fullName>
        <ecNumber evidence="3 10">6.3.2.2</ecNumber>
    </recommendedName>
    <alternativeName>
        <fullName evidence="9 10">Gamma-ECS</fullName>
    </alternativeName>
    <alternativeName>
        <fullName evidence="8 10">Gamma-glutamylcysteine synthetase</fullName>
    </alternativeName>
</protein>
<feature type="transmembrane region" description="Helical" evidence="13">
    <location>
        <begin position="12"/>
        <end position="33"/>
    </location>
</feature>
<feature type="region of interest" description="Disordered" evidence="12">
    <location>
        <begin position="62"/>
        <end position="82"/>
    </location>
</feature>
<evidence type="ECO:0000256" key="9">
    <source>
        <dbReference type="ARBA" id="ARBA00032122"/>
    </source>
</evidence>
<dbReference type="UniPathway" id="UPA00142">
    <property type="reaction ID" value="UER00209"/>
</dbReference>
<dbReference type="GO" id="GO:0005524">
    <property type="term" value="F:ATP binding"/>
    <property type="evidence" value="ECO:0007669"/>
    <property type="project" value="UniProtKB-UniRule"/>
</dbReference>
<dbReference type="AlphaFoldDB" id="A0A6V2P4B4"/>
<accession>A0A6V2P4B4</accession>
<evidence type="ECO:0000256" key="3">
    <source>
        <dbReference type="ARBA" id="ARBA00012220"/>
    </source>
</evidence>
<keyword evidence="6 10" id="KW-0547">Nucleotide-binding</keyword>
<keyword evidence="4 10" id="KW-0436">Ligase</keyword>
<dbReference type="Gene3D" id="3.30.590.50">
    <property type="match status" value="1"/>
</dbReference>
<evidence type="ECO:0000256" key="1">
    <source>
        <dbReference type="ARBA" id="ARBA00005006"/>
    </source>
</evidence>
<keyword evidence="13" id="KW-1133">Transmembrane helix</keyword>
<organism evidence="14">
    <name type="scientific">Emiliania huxleyi</name>
    <name type="common">Coccolithophore</name>
    <name type="synonym">Pontosphaera huxleyi</name>
    <dbReference type="NCBI Taxonomy" id="2903"/>
    <lineage>
        <taxon>Eukaryota</taxon>
        <taxon>Haptista</taxon>
        <taxon>Haptophyta</taxon>
        <taxon>Prymnesiophyceae</taxon>
        <taxon>Isochrysidales</taxon>
        <taxon>Noelaerhabdaceae</taxon>
        <taxon>Emiliania</taxon>
    </lineage>
</organism>
<dbReference type="SUPFAM" id="SSF55931">
    <property type="entry name" value="Glutamine synthetase/guanido kinase"/>
    <property type="match status" value="1"/>
</dbReference>
<gene>
    <name evidence="14" type="ORF">EHUX00137_LOCUS11655</name>
</gene>
<dbReference type="PANTHER" id="PTHR11164:SF0">
    <property type="entry name" value="GLUTAMATE--CYSTEINE LIGASE CATALYTIC SUBUNIT"/>
    <property type="match status" value="1"/>
</dbReference>
<dbReference type="InterPro" id="IPR014746">
    <property type="entry name" value="Gln_synth/guanido_kin_cat_dom"/>
</dbReference>
<evidence type="ECO:0000256" key="8">
    <source>
        <dbReference type="ARBA" id="ARBA00030585"/>
    </source>
</evidence>
<dbReference type="Pfam" id="PF03074">
    <property type="entry name" value="GCS"/>
    <property type="match status" value="1"/>
</dbReference>
<reference evidence="14" key="1">
    <citation type="submission" date="2021-01" db="EMBL/GenBank/DDBJ databases">
        <authorList>
            <person name="Corre E."/>
            <person name="Pelletier E."/>
            <person name="Niang G."/>
            <person name="Scheremetjew M."/>
            <person name="Finn R."/>
            <person name="Kale V."/>
            <person name="Holt S."/>
            <person name="Cochrane G."/>
            <person name="Meng A."/>
            <person name="Brown T."/>
            <person name="Cohen L."/>
        </authorList>
    </citation>
    <scope>NUCLEOTIDE SEQUENCE</scope>
    <source>
        <strain evidence="14">379</strain>
    </source>
</reference>
<sequence length="290" mass="31860">MEVQLTDFENAAFTVFVVLVSRVILYFNLNFYMPISCVDCNMRRAAERDAVTQGKFCFRQSPISGASSGSHARRPPSSPTKREADLAEAVRAAASSCCGSTAGVEDLSLFEIMAGKGSFKGLVPLILTYLDLIKTDTTTLATINKYLDFVVARASGELLTPAQWMRRFVLSHPDYRHDSLVSERIAADLLAKCHRIGAGLERCPDLHGDFVVPPVLAKDAYAVNMTSGEAPGARISSSTDGLMAMHQIRLQLQTRRRRLLADATEHRARLEAAQEELRNVETQLAVLAAR</sequence>
<dbReference type="PANTHER" id="PTHR11164">
    <property type="entry name" value="GLUTAMATE CYSTEINE LIGASE"/>
    <property type="match status" value="1"/>
</dbReference>
<proteinExistence type="inferred from homology"/>
<dbReference type="EC" id="6.3.2.2" evidence="3 10"/>
<comment type="similarity">
    <text evidence="2 10">Belongs to the glutamate--cysteine ligase type 3 family.</text>
</comment>
<evidence type="ECO:0000256" key="7">
    <source>
        <dbReference type="ARBA" id="ARBA00022840"/>
    </source>
</evidence>
<evidence type="ECO:0000256" key="6">
    <source>
        <dbReference type="ARBA" id="ARBA00022741"/>
    </source>
</evidence>
<comment type="pathway">
    <text evidence="1 10">Sulfur metabolism; glutathione biosynthesis; glutathione from L-cysteine and L-glutamate: step 1/2.</text>
</comment>
<keyword evidence="13" id="KW-0472">Membrane</keyword>
<feature type="coiled-coil region" evidence="11">
    <location>
        <begin position="256"/>
        <end position="290"/>
    </location>
</feature>
<keyword evidence="13" id="KW-0812">Transmembrane</keyword>
<name>A0A6V2P4B4_EMIHU</name>
<dbReference type="Gene3D" id="1.10.8.960">
    <property type="match status" value="1"/>
</dbReference>
<evidence type="ECO:0000256" key="10">
    <source>
        <dbReference type="RuleBase" id="RU367135"/>
    </source>
</evidence>
<keyword evidence="5 10" id="KW-0317">Glutathione biosynthesis</keyword>
<evidence type="ECO:0000256" key="4">
    <source>
        <dbReference type="ARBA" id="ARBA00022598"/>
    </source>
</evidence>
<comment type="catalytic activity">
    <reaction evidence="10">
        <text>L-cysteine + L-glutamate + ATP = gamma-L-glutamyl-L-cysteine + ADP + phosphate + H(+)</text>
        <dbReference type="Rhea" id="RHEA:13285"/>
        <dbReference type="ChEBI" id="CHEBI:15378"/>
        <dbReference type="ChEBI" id="CHEBI:29985"/>
        <dbReference type="ChEBI" id="CHEBI:30616"/>
        <dbReference type="ChEBI" id="CHEBI:35235"/>
        <dbReference type="ChEBI" id="CHEBI:43474"/>
        <dbReference type="ChEBI" id="CHEBI:58173"/>
        <dbReference type="ChEBI" id="CHEBI:456216"/>
        <dbReference type="EC" id="6.3.2.2"/>
    </reaction>
</comment>
<evidence type="ECO:0000313" key="14">
    <source>
        <dbReference type="EMBL" id="CAE0540485.1"/>
    </source>
</evidence>
<evidence type="ECO:0000256" key="5">
    <source>
        <dbReference type="ARBA" id="ARBA00022684"/>
    </source>
</evidence>
<keyword evidence="11" id="KW-0175">Coiled coil</keyword>
<evidence type="ECO:0000256" key="12">
    <source>
        <dbReference type="SAM" id="MobiDB-lite"/>
    </source>
</evidence>
<dbReference type="EMBL" id="HBIR01015684">
    <property type="protein sequence ID" value="CAE0540485.1"/>
    <property type="molecule type" value="Transcribed_RNA"/>
</dbReference>
<evidence type="ECO:0000256" key="11">
    <source>
        <dbReference type="SAM" id="Coils"/>
    </source>
</evidence>